<reference evidence="5 6" key="1">
    <citation type="submission" date="2018-05" db="EMBL/GenBank/DDBJ databases">
        <title>Amnibacterium sp. M8JJ-5, whole genome shotgun sequence.</title>
        <authorList>
            <person name="Tuo L."/>
        </authorList>
    </citation>
    <scope>NUCLEOTIDE SEQUENCE [LARGE SCALE GENOMIC DNA]</scope>
    <source>
        <strain evidence="5 6">M8JJ-5</strain>
    </source>
</reference>
<dbReference type="InterPro" id="IPR002821">
    <property type="entry name" value="Hydantoinase_A"/>
</dbReference>
<feature type="region of interest" description="Disordered" evidence="1">
    <location>
        <begin position="596"/>
        <end position="619"/>
    </location>
</feature>
<evidence type="ECO:0000313" key="6">
    <source>
        <dbReference type="Proteomes" id="UP000244893"/>
    </source>
</evidence>
<feature type="domain" description="Hydantoinase/oxoprolinase N-terminal" evidence="3">
    <location>
        <begin position="10"/>
        <end position="180"/>
    </location>
</feature>
<evidence type="ECO:0000259" key="4">
    <source>
        <dbReference type="Pfam" id="PF19278"/>
    </source>
</evidence>
<name>A0A2V1HS31_9MICO</name>
<dbReference type="Proteomes" id="UP000244893">
    <property type="component" value="Unassembled WGS sequence"/>
</dbReference>
<dbReference type="GO" id="GO:0005829">
    <property type="term" value="C:cytosol"/>
    <property type="evidence" value="ECO:0007669"/>
    <property type="project" value="TreeGrafter"/>
</dbReference>
<dbReference type="GO" id="GO:0006749">
    <property type="term" value="P:glutathione metabolic process"/>
    <property type="evidence" value="ECO:0007669"/>
    <property type="project" value="TreeGrafter"/>
</dbReference>
<dbReference type="InterPro" id="IPR043129">
    <property type="entry name" value="ATPase_NBD"/>
</dbReference>
<dbReference type="SUPFAM" id="SSF53067">
    <property type="entry name" value="Actin-like ATPase domain"/>
    <property type="match status" value="1"/>
</dbReference>
<dbReference type="InterPro" id="IPR049517">
    <property type="entry name" value="ACX-like_C"/>
</dbReference>
<feature type="domain" description="Acetophenone carboxylase-like C-terminal" evidence="4">
    <location>
        <begin position="503"/>
        <end position="664"/>
    </location>
</feature>
<dbReference type="GO" id="GO:0017168">
    <property type="term" value="F:5-oxoprolinase (ATP-hydrolyzing) activity"/>
    <property type="evidence" value="ECO:0007669"/>
    <property type="project" value="TreeGrafter"/>
</dbReference>
<dbReference type="OrthoDB" id="9768323at2"/>
<gene>
    <name evidence="5" type="ORF">DDQ50_02285</name>
</gene>
<dbReference type="PANTHER" id="PTHR11365:SF23">
    <property type="entry name" value="HYPOTHETICAL 5-OXOPROLINASE (EUROFUNG)-RELATED"/>
    <property type="match status" value="1"/>
</dbReference>
<dbReference type="EMBL" id="QEOP01000001">
    <property type="protein sequence ID" value="PVZ95368.1"/>
    <property type="molecule type" value="Genomic_DNA"/>
</dbReference>
<dbReference type="Pfam" id="PF05378">
    <property type="entry name" value="Hydant_A_N"/>
    <property type="match status" value="1"/>
</dbReference>
<comment type="caution">
    <text evidence="5">The sequence shown here is derived from an EMBL/GenBank/DDBJ whole genome shotgun (WGS) entry which is preliminary data.</text>
</comment>
<dbReference type="InterPro" id="IPR045079">
    <property type="entry name" value="Oxoprolinase-like"/>
</dbReference>
<dbReference type="Pfam" id="PF19278">
    <property type="entry name" value="Hydant_A_C"/>
    <property type="match status" value="1"/>
</dbReference>
<proteinExistence type="predicted"/>
<accession>A0A2V1HS31</accession>
<dbReference type="Pfam" id="PF01968">
    <property type="entry name" value="Hydantoinase_A"/>
    <property type="match status" value="1"/>
</dbReference>
<evidence type="ECO:0000259" key="3">
    <source>
        <dbReference type="Pfam" id="PF05378"/>
    </source>
</evidence>
<feature type="compositionally biased region" description="Basic and acidic residues" evidence="1">
    <location>
        <begin position="610"/>
        <end position="619"/>
    </location>
</feature>
<protein>
    <recommendedName>
        <fullName evidence="7">5-oxoprolinase</fullName>
    </recommendedName>
</protein>
<sequence length="672" mass="70837">MSPRPLAASVDVGGTFTDVVTLDLADGTIVVGKQPTVAEAPAEGIVAALESADAAPEQIERFTHGTTIGINTLLQRRGAKVGFLATRGFRDMLVLRTSSWPAFRLTWDAPSPIVPRSLSAEVDGRVRADGTVETDLDLEQVVARTRELIGRGAESIAVCFINSYAYPEHERRAGEAIREAFPGLEVVLSHELTRRYREFQRASTAVGEAYLRPTMARYFDRLEEGMVARGFDGRLLITSSDGGVMGVELARERALRTLVSGCAAGVAGAAVVARAGGWSDIIAIDMGGTSFDAALVRGGLPTMTPSAEIAGEHYLMPMLDLATIGAGGGSLASVDDVGALEVGPRSAGSTPGPVSYGRGGTEPTFTDAAVVTGLLPTTLIDGGMTLDAAAARTAIADRIAGPLGIDVDAAAAGILRVVEAKMARLLEEMTVGQGVDPRSFAIFAYGGGGPLVAARLAEELGIGTVVIPPHPGVFSAWGMQTLDVVQERSRTLIRNPEDFAPEDLVAPFGELVDEAVATLRAEGVDESHSTLLRFVEMRYEGQEHTILIPFDDGGSTALRAAFDAAHQSAFGFTVDGGTEILTYLVRAIGELPKPPFTAAQHATGTGRARTSREVRDRSAGTRSTWPVWSRIDILEGIRVEGPAIVEEPTTTTVLPPGWTAVIDDKGNLVMSR</sequence>
<feature type="domain" description="Hydantoinase A/oxoprolinase" evidence="2">
    <location>
        <begin position="201"/>
        <end position="487"/>
    </location>
</feature>
<keyword evidence="6" id="KW-1185">Reference proteome</keyword>
<evidence type="ECO:0000259" key="2">
    <source>
        <dbReference type="Pfam" id="PF01968"/>
    </source>
</evidence>
<dbReference type="AlphaFoldDB" id="A0A2V1HS31"/>
<evidence type="ECO:0000313" key="5">
    <source>
        <dbReference type="EMBL" id="PVZ95368.1"/>
    </source>
</evidence>
<dbReference type="InterPro" id="IPR008040">
    <property type="entry name" value="Hydant_A_N"/>
</dbReference>
<organism evidence="5 6">
    <name type="scientific">Amnibacterium flavum</name>
    <dbReference type="NCBI Taxonomy" id="2173173"/>
    <lineage>
        <taxon>Bacteria</taxon>
        <taxon>Bacillati</taxon>
        <taxon>Actinomycetota</taxon>
        <taxon>Actinomycetes</taxon>
        <taxon>Micrococcales</taxon>
        <taxon>Microbacteriaceae</taxon>
        <taxon>Amnibacterium</taxon>
    </lineage>
</organism>
<dbReference type="RefSeq" id="WP_116755104.1">
    <property type="nucleotide sequence ID" value="NZ_JBHUEX010000001.1"/>
</dbReference>
<evidence type="ECO:0008006" key="7">
    <source>
        <dbReference type="Google" id="ProtNLM"/>
    </source>
</evidence>
<dbReference type="PANTHER" id="PTHR11365">
    <property type="entry name" value="5-OXOPROLINASE RELATED"/>
    <property type="match status" value="1"/>
</dbReference>
<evidence type="ECO:0000256" key="1">
    <source>
        <dbReference type="SAM" id="MobiDB-lite"/>
    </source>
</evidence>